<keyword evidence="2" id="KW-1185">Reference proteome</keyword>
<dbReference type="AlphaFoldDB" id="A0A0W0TUP4"/>
<sequence>MNLANFTERDIEAVVNEVFAQKQAFHSVEDAYQQLAKTLVDVCKLSDKESDLILSRVYHSFDYALLPDSLQQVASDIWKDKIHEDSKLLVLTGTYGQEPAWRDRLTSQGHKAILLSQETLEDIPMVSRLLQQIGFDVGVLLGKADPSVSYGGIAGTFGVFYVSPALGSPYIPAQDFVTKYGVKSVIGTGVMLPQGDISAYIGFSRVVIEDKTASNIASLMSLFWQNAYLILEEHGMFTSN</sequence>
<dbReference type="Proteomes" id="UP000054773">
    <property type="component" value="Unassembled WGS sequence"/>
</dbReference>
<name>A0A0W0TUP4_LEGER</name>
<reference evidence="1 2" key="1">
    <citation type="submission" date="2015-11" db="EMBL/GenBank/DDBJ databases">
        <title>Genomic analysis of 38 Legionella species identifies large and diverse effector repertoires.</title>
        <authorList>
            <person name="Burstein D."/>
            <person name="Amaro F."/>
            <person name="Zusman T."/>
            <person name="Lifshitz Z."/>
            <person name="Cohen O."/>
            <person name="Gilbert J.A."/>
            <person name="Pupko T."/>
            <person name="Shuman H.A."/>
            <person name="Segal G."/>
        </authorList>
    </citation>
    <scope>NUCLEOTIDE SEQUENCE [LARGE SCALE GENOMIC DNA]</scope>
    <source>
        <strain evidence="1 2">SE-32A-C8</strain>
    </source>
</reference>
<evidence type="ECO:0000313" key="2">
    <source>
        <dbReference type="Proteomes" id="UP000054773"/>
    </source>
</evidence>
<gene>
    <name evidence="1" type="ORF">Lery_0654</name>
</gene>
<comment type="caution">
    <text evidence="1">The sequence shown here is derived from an EMBL/GenBank/DDBJ whole genome shotgun (WGS) entry which is preliminary data.</text>
</comment>
<evidence type="ECO:0000313" key="1">
    <source>
        <dbReference type="EMBL" id="KTC99115.1"/>
    </source>
</evidence>
<dbReference type="RefSeq" id="WP_058525831.1">
    <property type="nucleotide sequence ID" value="NZ_CAAAHY010000006.1"/>
</dbReference>
<dbReference type="PATRIC" id="fig|448.7.peg.683"/>
<protein>
    <submittedName>
        <fullName evidence="1">Uncharacterized protein</fullName>
    </submittedName>
</protein>
<proteinExistence type="predicted"/>
<dbReference type="OrthoDB" id="5649132at2"/>
<dbReference type="EMBL" id="LNYA01000009">
    <property type="protein sequence ID" value="KTC99115.1"/>
    <property type="molecule type" value="Genomic_DNA"/>
</dbReference>
<dbReference type="STRING" id="448.Lery_0654"/>
<accession>A0A0W0TUP4</accession>
<organism evidence="1 2">
    <name type="scientific">Legionella erythra</name>
    <dbReference type="NCBI Taxonomy" id="448"/>
    <lineage>
        <taxon>Bacteria</taxon>
        <taxon>Pseudomonadati</taxon>
        <taxon>Pseudomonadota</taxon>
        <taxon>Gammaproteobacteria</taxon>
        <taxon>Legionellales</taxon>
        <taxon>Legionellaceae</taxon>
        <taxon>Legionella</taxon>
    </lineage>
</organism>